<dbReference type="PROSITE" id="PS00435">
    <property type="entry name" value="PEROXIDASE_1"/>
    <property type="match status" value="1"/>
</dbReference>
<dbReference type="EC" id="1.11.1.7" evidence="3"/>
<feature type="binding site" evidence="14">
    <location>
        <position position="191"/>
    </location>
    <ligand>
        <name>Ca(2+)</name>
        <dbReference type="ChEBI" id="CHEBI:29108"/>
        <label>1</label>
    </ligand>
</feature>
<dbReference type="InterPro" id="IPR010255">
    <property type="entry name" value="Haem_peroxidase_sf"/>
</dbReference>
<evidence type="ECO:0000256" key="17">
    <source>
        <dbReference type="SAM" id="MobiDB-lite"/>
    </source>
</evidence>
<evidence type="ECO:0000256" key="9">
    <source>
        <dbReference type="ARBA" id="ARBA00023004"/>
    </source>
</evidence>
<dbReference type="GO" id="GO:0006979">
    <property type="term" value="P:response to oxidative stress"/>
    <property type="evidence" value="ECO:0007669"/>
    <property type="project" value="InterPro"/>
</dbReference>
<dbReference type="Gene3D" id="1.10.420.10">
    <property type="entry name" value="Peroxidase, domain 2"/>
    <property type="match status" value="1"/>
</dbReference>
<evidence type="ECO:0000256" key="12">
    <source>
        <dbReference type="PIRSR" id="PIRSR600823-1"/>
    </source>
</evidence>
<dbReference type="GO" id="GO:0042744">
    <property type="term" value="P:hydrogen peroxide catabolic process"/>
    <property type="evidence" value="ECO:0007669"/>
    <property type="project" value="InterPro"/>
</dbReference>
<feature type="disulfide bond" evidence="16">
    <location>
        <begin position="231"/>
        <end position="424"/>
    </location>
</feature>
<sequence>MMASRIGILIVAFLSYAMLASGYFLHVSGLSGLGLAFSHPPTDDHQDFDAPEQHNFRHPPEDERDFKIPEHERDHGIGDDSADSLKPAANERLLQQPTNEPVEEAANMPKQEPQNKPVEEPANIPEQELENQPVQEPVNKPVEGPGKGGLRKMFYEQSCPDVEKIVNATIHKHFLKDPTYAAGFVRLFFHDWVRCFNPPRHDAYARAGRGYEVVDDIKAELEKACPGVVSCADILAFATRDSLVYSGVPAFSIAAGRRDASASLAVNVEGNLPLPDATAEENIRLFEKKGMTLEDLILLVGAHSIGTAHCSIVAGRFRDKEKQKNIDNWIKKQTMTVCQSEIQDVPFDPYSHHKMDSRFYKELLTNRALIESDHNLARDPRGNSMMKKFVDDQAGWIAKFTNSMKKLGEKEVLVGDQGEVRKQCRAVN</sequence>
<reference evidence="19" key="1">
    <citation type="submission" date="2018-01" db="EMBL/GenBank/DDBJ databases">
        <authorList>
            <person name="Mao J.F."/>
        </authorList>
    </citation>
    <scope>NUCLEOTIDE SEQUENCE</scope>
    <source>
        <strain evidence="19">Huo1</strain>
        <tissue evidence="19">Leaf</tissue>
    </source>
</reference>
<dbReference type="GO" id="GO:0020037">
    <property type="term" value="F:heme binding"/>
    <property type="evidence" value="ECO:0007669"/>
    <property type="project" value="InterPro"/>
</dbReference>
<keyword evidence="8" id="KW-0560">Oxidoreductase</keyword>
<comment type="cofactor">
    <cofactor evidence="14">
        <name>Ca(2+)</name>
        <dbReference type="ChEBI" id="CHEBI:29108"/>
    </cofactor>
    <text evidence="14">Binds 2 calcium ions per subunit.</text>
</comment>
<dbReference type="Proteomes" id="UP000298416">
    <property type="component" value="Unassembled WGS sequence"/>
</dbReference>
<feature type="active site" description="Proton acceptor" evidence="12">
    <location>
        <position position="190"/>
    </location>
</feature>
<evidence type="ECO:0000256" key="14">
    <source>
        <dbReference type="PIRSR" id="PIRSR600823-3"/>
    </source>
</evidence>
<dbReference type="EMBL" id="PNBA02000015">
    <property type="protein sequence ID" value="KAG6398775.1"/>
    <property type="molecule type" value="Genomic_DNA"/>
</dbReference>
<feature type="domain" description="Plant heme peroxidase family profile" evidence="18">
    <location>
        <begin position="149"/>
        <end position="428"/>
    </location>
</feature>
<accession>A0A8X8WNI7</accession>
<proteinExistence type="inferred from homology"/>
<evidence type="ECO:0000313" key="20">
    <source>
        <dbReference type="Proteomes" id="UP000298416"/>
    </source>
</evidence>
<evidence type="ECO:0000256" key="3">
    <source>
        <dbReference type="ARBA" id="ARBA00012313"/>
    </source>
</evidence>
<feature type="region of interest" description="Disordered" evidence="17">
    <location>
        <begin position="94"/>
        <end position="149"/>
    </location>
</feature>
<evidence type="ECO:0000313" key="19">
    <source>
        <dbReference type="EMBL" id="KAG6398775.1"/>
    </source>
</evidence>
<feature type="disulfide bond" evidence="16">
    <location>
        <begin position="310"/>
        <end position="338"/>
    </location>
</feature>
<comment type="cofactor">
    <cofactor evidence="14">
        <name>heme b</name>
        <dbReference type="ChEBI" id="CHEBI:60344"/>
    </cofactor>
    <text evidence="14">Binds 1 heme b (iron(II)-protoporphyrin IX) group per subunit.</text>
</comment>
<keyword evidence="20" id="KW-1185">Reference proteome</keyword>
<keyword evidence="9 14" id="KW-0408">Iron</keyword>
<keyword evidence="6 14" id="KW-0479">Metal-binding</keyword>
<dbReference type="GO" id="GO:0046872">
    <property type="term" value="F:metal ion binding"/>
    <property type="evidence" value="ECO:0007669"/>
    <property type="project" value="UniProtKB-KW"/>
</dbReference>
<evidence type="ECO:0000256" key="13">
    <source>
        <dbReference type="PIRSR" id="PIRSR600823-2"/>
    </source>
</evidence>
<evidence type="ECO:0000256" key="8">
    <source>
        <dbReference type="ARBA" id="ARBA00023002"/>
    </source>
</evidence>
<dbReference type="PRINTS" id="PR00461">
    <property type="entry name" value="PLPEROXIDASE"/>
</dbReference>
<feature type="binding site" evidence="14">
    <location>
        <position position="348"/>
    </location>
    <ligand>
        <name>Ca(2+)</name>
        <dbReference type="ChEBI" id="CHEBI:29108"/>
        <label>2</label>
    </ligand>
</feature>
<dbReference type="InterPro" id="IPR033905">
    <property type="entry name" value="Secretory_peroxidase"/>
</dbReference>
<dbReference type="CDD" id="cd00693">
    <property type="entry name" value="secretory_peroxidase"/>
    <property type="match status" value="1"/>
</dbReference>
<organism evidence="19">
    <name type="scientific">Salvia splendens</name>
    <name type="common">Scarlet sage</name>
    <dbReference type="NCBI Taxonomy" id="180675"/>
    <lineage>
        <taxon>Eukaryota</taxon>
        <taxon>Viridiplantae</taxon>
        <taxon>Streptophyta</taxon>
        <taxon>Embryophyta</taxon>
        <taxon>Tracheophyta</taxon>
        <taxon>Spermatophyta</taxon>
        <taxon>Magnoliopsida</taxon>
        <taxon>eudicotyledons</taxon>
        <taxon>Gunneridae</taxon>
        <taxon>Pentapetalae</taxon>
        <taxon>asterids</taxon>
        <taxon>lamiids</taxon>
        <taxon>Lamiales</taxon>
        <taxon>Lamiaceae</taxon>
        <taxon>Nepetoideae</taxon>
        <taxon>Mentheae</taxon>
        <taxon>Salviinae</taxon>
        <taxon>Salvia</taxon>
        <taxon>Salvia subgen. Calosphace</taxon>
        <taxon>core Calosphace</taxon>
    </lineage>
</organism>
<evidence type="ECO:0000256" key="5">
    <source>
        <dbReference type="ARBA" id="ARBA00022617"/>
    </source>
</evidence>
<dbReference type="InterPro" id="IPR019793">
    <property type="entry name" value="Peroxidases_heam-ligand_BS"/>
</dbReference>
<dbReference type="FunFam" id="1.10.420.10:FF:000001">
    <property type="entry name" value="Peroxidase"/>
    <property type="match status" value="1"/>
</dbReference>
<evidence type="ECO:0000256" key="7">
    <source>
        <dbReference type="ARBA" id="ARBA00022837"/>
    </source>
</evidence>
<dbReference type="PRINTS" id="PR00458">
    <property type="entry name" value="PEROXIDASE"/>
</dbReference>
<comment type="caution">
    <text evidence="19">The sequence shown here is derived from an EMBL/GenBank/DDBJ whole genome shotgun (WGS) entry which is preliminary data.</text>
</comment>
<evidence type="ECO:0000256" key="4">
    <source>
        <dbReference type="ARBA" id="ARBA00022559"/>
    </source>
</evidence>
<dbReference type="AlphaFoldDB" id="A0A8X8WNI7"/>
<feature type="binding site" evidence="14">
    <location>
        <position position="193"/>
    </location>
    <ligand>
        <name>Ca(2+)</name>
        <dbReference type="ChEBI" id="CHEBI:29108"/>
        <label>1</label>
    </ligand>
</feature>
<feature type="disulfide bond" evidence="16">
    <location>
        <begin position="159"/>
        <end position="225"/>
    </location>
</feature>
<dbReference type="InterPro" id="IPR002016">
    <property type="entry name" value="Haem_peroxidase"/>
</dbReference>
<gene>
    <name evidence="19" type="ORF">SASPL_140245</name>
</gene>
<evidence type="ECO:0000256" key="15">
    <source>
        <dbReference type="PIRSR" id="PIRSR600823-4"/>
    </source>
</evidence>
<dbReference type="PROSITE" id="PS50873">
    <property type="entry name" value="PEROXIDASE_4"/>
    <property type="match status" value="1"/>
</dbReference>
<feature type="region of interest" description="Disordered" evidence="17">
    <location>
        <begin position="42"/>
        <end position="66"/>
    </location>
</feature>
<evidence type="ECO:0000256" key="6">
    <source>
        <dbReference type="ARBA" id="ARBA00022723"/>
    </source>
</evidence>
<dbReference type="PANTHER" id="PTHR31517">
    <property type="match status" value="1"/>
</dbReference>
<feature type="site" description="Transition state stabilizer" evidence="15">
    <location>
        <position position="186"/>
    </location>
</feature>
<keyword evidence="10 16" id="KW-1015">Disulfide bond</keyword>
<evidence type="ECO:0000256" key="2">
    <source>
        <dbReference type="ARBA" id="ARBA00006873"/>
    </source>
</evidence>
<evidence type="ECO:0000256" key="10">
    <source>
        <dbReference type="ARBA" id="ARBA00023157"/>
    </source>
</evidence>
<evidence type="ECO:0000256" key="1">
    <source>
        <dbReference type="ARBA" id="ARBA00000189"/>
    </source>
</evidence>
<keyword evidence="4" id="KW-0575">Peroxidase</keyword>
<name>A0A8X8WNI7_SALSN</name>
<keyword evidence="5" id="KW-0349">Heme</keyword>
<feature type="binding site" description="axial binding residue" evidence="14">
    <location>
        <position position="303"/>
    </location>
    <ligand>
        <name>heme b</name>
        <dbReference type="ChEBI" id="CHEBI:60344"/>
    </ligand>
    <ligandPart>
        <name>Fe</name>
        <dbReference type="ChEBI" id="CHEBI:18248"/>
    </ligandPart>
</feature>
<keyword evidence="11" id="KW-0325">Glycoprotein</keyword>
<dbReference type="SUPFAM" id="SSF48113">
    <property type="entry name" value="Heme-dependent peroxidases"/>
    <property type="match status" value="1"/>
</dbReference>
<evidence type="ECO:0000259" key="18">
    <source>
        <dbReference type="PROSITE" id="PS50873"/>
    </source>
</evidence>
<reference evidence="19" key="2">
    <citation type="submission" date="2020-08" db="EMBL/GenBank/DDBJ databases">
        <title>Plant Genome Project.</title>
        <authorList>
            <person name="Zhang R.-G."/>
        </authorList>
    </citation>
    <scope>NUCLEOTIDE SEQUENCE</scope>
    <source>
        <strain evidence="19">Huo1</strain>
        <tissue evidence="19">Leaf</tissue>
    </source>
</reference>
<feature type="binding site" evidence="14">
    <location>
        <position position="356"/>
    </location>
    <ligand>
        <name>Ca(2+)</name>
        <dbReference type="ChEBI" id="CHEBI:29108"/>
        <label>2</label>
    </ligand>
</feature>
<dbReference type="InterPro" id="IPR000823">
    <property type="entry name" value="Peroxidase_pln"/>
</dbReference>
<protein>
    <recommendedName>
        <fullName evidence="3">peroxidase</fullName>
        <ecNumber evidence="3">1.11.1.7</ecNumber>
    </recommendedName>
</protein>
<comment type="similarity">
    <text evidence="2">Belongs to the peroxidase family. Ascorbate peroxidase subfamily.</text>
</comment>
<evidence type="ECO:0000256" key="11">
    <source>
        <dbReference type="ARBA" id="ARBA00023180"/>
    </source>
</evidence>
<dbReference type="Pfam" id="PF00141">
    <property type="entry name" value="peroxidase"/>
    <property type="match status" value="1"/>
</dbReference>
<comment type="catalytic activity">
    <reaction evidence="1">
        <text>2 a phenolic donor + H2O2 = 2 a phenolic radical donor + 2 H2O</text>
        <dbReference type="Rhea" id="RHEA:56136"/>
        <dbReference type="ChEBI" id="CHEBI:15377"/>
        <dbReference type="ChEBI" id="CHEBI:16240"/>
        <dbReference type="ChEBI" id="CHEBI:139520"/>
        <dbReference type="ChEBI" id="CHEBI:139521"/>
        <dbReference type="EC" id="1.11.1.7"/>
    </reaction>
</comment>
<dbReference type="PANTHER" id="PTHR31517:SF84">
    <property type="entry name" value="PEROXIDASE"/>
    <property type="match status" value="1"/>
</dbReference>
<keyword evidence="7 14" id="KW-0106">Calcium</keyword>
<dbReference type="GO" id="GO:0140825">
    <property type="term" value="F:lactoperoxidase activity"/>
    <property type="evidence" value="ECO:0007669"/>
    <property type="project" value="UniProtKB-EC"/>
</dbReference>
<evidence type="ECO:0000256" key="16">
    <source>
        <dbReference type="PIRSR" id="PIRSR600823-5"/>
    </source>
</evidence>
<dbReference type="Gene3D" id="1.10.520.10">
    <property type="match status" value="1"/>
</dbReference>
<feature type="binding site" evidence="13">
    <location>
        <position position="273"/>
    </location>
    <ligand>
        <name>substrate</name>
    </ligand>
</feature>